<dbReference type="RefSeq" id="WP_095372731.1">
    <property type="nucleotide sequence ID" value="NZ_CP022983.1"/>
</dbReference>
<dbReference type="EMBL" id="CP022983">
    <property type="protein sequence ID" value="ASV69167.1"/>
    <property type="molecule type" value="Genomic_DNA"/>
</dbReference>
<organism evidence="3 4">
    <name type="scientific">Cytobacillus kochii</name>
    <dbReference type="NCBI Taxonomy" id="859143"/>
    <lineage>
        <taxon>Bacteria</taxon>
        <taxon>Bacillati</taxon>
        <taxon>Bacillota</taxon>
        <taxon>Bacilli</taxon>
        <taxon>Bacillales</taxon>
        <taxon>Bacillaceae</taxon>
        <taxon>Cytobacillus</taxon>
    </lineage>
</organism>
<comment type="subunit">
    <text evidence="2">Homodimer.</text>
</comment>
<dbReference type="Proteomes" id="UP000215137">
    <property type="component" value="Chromosome"/>
</dbReference>
<protein>
    <submittedName>
        <fullName evidence="3">Adaptor protein</fullName>
    </submittedName>
</protein>
<dbReference type="PANTHER" id="PTHR39161:SF2">
    <property type="entry name" value="ADAPTER PROTEIN MECA 2"/>
    <property type="match status" value="1"/>
</dbReference>
<evidence type="ECO:0000313" key="3">
    <source>
        <dbReference type="EMBL" id="ASV69167.1"/>
    </source>
</evidence>
<name>A0A248TLT1_9BACI</name>
<accession>A0A248TLT1</accession>
<comment type="similarity">
    <text evidence="1">Belongs to the MecA family.</text>
</comment>
<dbReference type="Gene3D" id="3.30.70.1950">
    <property type="match status" value="1"/>
</dbReference>
<dbReference type="OrthoDB" id="2085234at2"/>
<dbReference type="Pfam" id="PF05389">
    <property type="entry name" value="MecA"/>
    <property type="match status" value="1"/>
</dbReference>
<keyword evidence="4" id="KW-1185">Reference proteome</keyword>
<dbReference type="InterPro" id="IPR038471">
    <property type="entry name" value="MecA_C_sf"/>
</dbReference>
<dbReference type="InterPro" id="IPR008681">
    <property type="entry name" value="Neg-reg_MecA"/>
</dbReference>
<proteinExistence type="inferred from homology"/>
<dbReference type="PANTHER" id="PTHR39161">
    <property type="entry name" value="ADAPTER PROTEIN MECA"/>
    <property type="match status" value="1"/>
</dbReference>
<reference evidence="3 4" key="1">
    <citation type="submission" date="2017-08" db="EMBL/GenBank/DDBJ databases">
        <title>Complete Genome Sequence of Bacillus kochii Oregon-R-modENCODE STRAIN BDGP4, isolated from Drosophila melanogaster gut.</title>
        <authorList>
            <person name="Wan K.H."/>
            <person name="Yu C."/>
            <person name="Park S."/>
            <person name="Hammonds A.S."/>
            <person name="Booth B.W."/>
            <person name="Celniker S.E."/>
        </authorList>
    </citation>
    <scope>NUCLEOTIDE SEQUENCE [LARGE SCALE GENOMIC DNA]</scope>
    <source>
        <strain evidence="3 4">BDGP4</strain>
    </source>
</reference>
<sequence>MQLERLNDNKIKILLTLDDLFERGLSKEDIWKDSLKWHQLFQDMLEEASEEFDLDIYGTISIEIFSMQIQGMVMIVTIQEEVEEEWLKDGIIDFQVDVDKQDYILYEFHDFENIISLSHRKIWKEEVVNSLYVYNGLYYVLIEGNRKQAEEKLISILAEYGTVSFVSLYIIKEYGKELIRDHALEKIEHYFK</sequence>
<evidence type="ECO:0000313" key="4">
    <source>
        <dbReference type="Proteomes" id="UP000215137"/>
    </source>
</evidence>
<evidence type="ECO:0000256" key="1">
    <source>
        <dbReference type="ARBA" id="ARBA00005397"/>
    </source>
</evidence>
<evidence type="ECO:0000256" key="2">
    <source>
        <dbReference type="ARBA" id="ARBA00011738"/>
    </source>
</evidence>
<dbReference type="AlphaFoldDB" id="A0A248TLT1"/>
<gene>
    <name evidence="3" type="ORF">CKF48_18775</name>
</gene>
<dbReference type="KEGG" id="bko:CKF48_18775"/>